<feature type="region of interest" description="Disordered" evidence="1">
    <location>
        <begin position="41"/>
        <end position="76"/>
    </location>
</feature>
<comment type="caution">
    <text evidence="2">The sequence shown here is derived from an EMBL/GenBank/DDBJ whole genome shotgun (WGS) entry which is preliminary data.</text>
</comment>
<evidence type="ECO:0000256" key="1">
    <source>
        <dbReference type="SAM" id="MobiDB-lite"/>
    </source>
</evidence>
<evidence type="ECO:0000313" key="2">
    <source>
        <dbReference type="EMBL" id="KAK2943310.1"/>
    </source>
</evidence>
<dbReference type="Proteomes" id="UP001281761">
    <property type="component" value="Unassembled WGS sequence"/>
</dbReference>
<proteinExistence type="predicted"/>
<protein>
    <submittedName>
        <fullName evidence="2">Uncharacterized protein</fullName>
    </submittedName>
</protein>
<dbReference type="EMBL" id="JARBJD010000353">
    <property type="protein sequence ID" value="KAK2943310.1"/>
    <property type="molecule type" value="Genomic_DNA"/>
</dbReference>
<feature type="region of interest" description="Disordered" evidence="1">
    <location>
        <begin position="168"/>
        <end position="189"/>
    </location>
</feature>
<keyword evidence="5" id="KW-1185">Reference proteome</keyword>
<reference evidence="2 5" key="1">
    <citation type="journal article" date="2022" name="bioRxiv">
        <title>Genomics of Preaxostyla Flagellates Illuminates Evolutionary Transitions and the Path Towards Mitochondrial Loss.</title>
        <authorList>
            <person name="Novak L.V.F."/>
            <person name="Treitli S.C."/>
            <person name="Pyrih J."/>
            <person name="Halakuc P."/>
            <person name="Pipaliya S.V."/>
            <person name="Vacek V."/>
            <person name="Brzon O."/>
            <person name="Soukal P."/>
            <person name="Eme L."/>
            <person name="Dacks J.B."/>
            <person name="Karnkowska A."/>
            <person name="Elias M."/>
            <person name="Hampl V."/>
        </authorList>
    </citation>
    <scope>NUCLEOTIDE SEQUENCE [LARGE SCALE GENOMIC DNA]</scope>
    <source>
        <strain evidence="2">NAU3</strain>
        <tissue evidence="2">Gut</tissue>
    </source>
</reference>
<sequence>MEELLHHLDQEYLQTVFVHTSQQLDSSMRKLENKRNAVETLVTDTLSGTRRRSSVSPSPSRFTSPSPLRNKSNADRKLRIETDHLNTTKHTHSRSSSLISSKTIRRRGNAVFYSSPTKAPPFSSDSPTREYFRNATLLKQQKRDVLDEMFSTMSSRTNRSIIASKSPTKTPHLQSLVTPKARSPMRSPTRLSVSPRLFHAQAPPNFPHTPKFPAPPFVFSDANVTCGLNRTEDEIMQKQKHTVNPKP</sequence>
<evidence type="ECO:0000313" key="4">
    <source>
        <dbReference type="EMBL" id="KAK2962938.1"/>
    </source>
</evidence>
<evidence type="ECO:0000313" key="5">
    <source>
        <dbReference type="Proteomes" id="UP001281761"/>
    </source>
</evidence>
<organism evidence="2 5">
    <name type="scientific">Blattamonas nauphoetae</name>
    <dbReference type="NCBI Taxonomy" id="2049346"/>
    <lineage>
        <taxon>Eukaryota</taxon>
        <taxon>Metamonada</taxon>
        <taxon>Preaxostyla</taxon>
        <taxon>Oxymonadida</taxon>
        <taxon>Blattamonas</taxon>
    </lineage>
</organism>
<dbReference type="EMBL" id="JARBJD010000070">
    <property type="protein sequence ID" value="KAK2955170.1"/>
    <property type="molecule type" value="Genomic_DNA"/>
</dbReference>
<feature type="region of interest" description="Disordered" evidence="1">
    <location>
        <begin position="109"/>
        <end position="128"/>
    </location>
</feature>
<gene>
    <name evidence="4" type="ORF">BLNAU_1961</name>
    <name evidence="2" type="ORF">BLNAU_21787</name>
    <name evidence="3" type="ORF">BLNAU_9899</name>
</gene>
<feature type="compositionally biased region" description="Polar residues" evidence="1">
    <location>
        <begin position="168"/>
        <end position="177"/>
    </location>
</feature>
<feature type="compositionally biased region" description="Low complexity" evidence="1">
    <location>
        <begin position="54"/>
        <end position="67"/>
    </location>
</feature>
<name>A0ABQ9WUZ7_9EUKA</name>
<dbReference type="EMBL" id="JARBJD010000008">
    <property type="protein sequence ID" value="KAK2962938.1"/>
    <property type="molecule type" value="Genomic_DNA"/>
</dbReference>
<accession>A0ABQ9WUZ7</accession>
<evidence type="ECO:0000313" key="3">
    <source>
        <dbReference type="EMBL" id="KAK2955170.1"/>
    </source>
</evidence>